<proteinExistence type="predicted"/>
<keyword evidence="2" id="KW-0812">Transmembrane</keyword>
<dbReference type="OMA" id="NCSAMAV"/>
<dbReference type="Proteomes" id="UP000594263">
    <property type="component" value="Unplaced"/>
</dbReference>
<evidence type="ECO:0000313" key="4">
    <source>
        <dbReference type="Proteomes" id="UP000594263"/>
    </source>
</evidence>
<feature type="transmembrane region" description="Helical" evidence="2">
    <location>
        <begin position="62"/>
        <end position="84"/>
    </location>
</feature>
<feature type="transmembrane region" description="Helical" evidence="2">
    <location>
        <begin position="180"/>
        <end position="207"/>
    </location>
</feature>
<dbReference type="PANTHER" id="PTHR33133:SF1">
    <property type="entry name" value="EXPRESSED PROTEIN-RELATED"/>
    <property type="match status" value="1"/>
</dbReference>
<evidence type="ECO:0000313" key="3">
    <source>
        <dbReference type="EnsemblPlants" id="Kaladp0009s0075.1.v1.1.CDS.1"/>
    </source>
</evidence>
<accession>A0A7N0RFV1</accession>
<feature type="transmembrane region" description="Helical" evidence="2">
    <location>
        <begin position="127"/>
        <end position="151"/>
    </location>
</feature>
<feature type="transmembrane region" description="Helical" evidence="2">
    <location>
        <begin position="214"/>
        <end position="236"/>
    </location>
</feature>
<dbReference type="EnsemblPlants" id="Kaladp0009s0075.1.v1.1">
    <property type="protein sequence ID" value="Kaladp0009s0075.1.v1.1.CDS.1"/>
    <property type="gene ID" value="Kaladp0009s0075.v1.1"/>
</dbReference>
<name>A0A7N0RFV1_KALFE</name>
<dbReference type="PANTHER" id="PTHR33133">
    <property type="entry name" value="OS08G0107100 PROTEIN-RELATED"/>
    <property type="match status" value="1"/>
</dbReference>
<evidence type="ECO:0000256" key="2">
    <source>
        <dbReference type="SAM" id="Phobius"/>
    </source>
</evidence>
<dbReference type="AlphaFoldDB" id="A0A7N0RFV1"/>
<evidence type="ECO:0000256" key="1">
    <source>
        <dbReference type="SAM" id="MobiDB-lite"/>
    </source>
</evidence>
<keyword evidence="2" id="KW-0472">Membrane</keyword>
<keyword evidence="4" id="KW-1185">Reference proteome</keyword>
<reference evidence="3" key="1">
    <citation type="submission" date="2021-01" db="UniProtKB">
        <authorList>
            <consortium name="EnsemblPlants"/>
        </authorList>
    </citation>
    <scope>IDENTIFICATION</scope>
</reference>
<sequence length="276" mass="29208">MDMSTNGVSPRFKSGSGAESSSHEIDVDESAPFSDHGNVSHFQFQSTSGLEILRECVRILRFNLSGLTSIAALLIAPVSAASLSNVFVSRSLVNKFALSLTSVSKLTGLSLGIYAEQFCSKLSEEAVSLAVCFPLYLTLSLLAKAAVAHAVDVSYARKEFDSSNFGALVSKVWLRVVSTYLWACAVVAGCLTGLLVLLVALCNLFILLHLPNNLIIYPAIALGLGFCVVFANAIVVSKLGIVASVLEDVSGAQALLRAWTLASGQTQVGVSILEQF</sequence>
<keyword evidence="2" id="KW-1133">Transmembrane helix</keyword>
<organism evidence="3 4">
    <name type="scientific">Kalanchoe fedtschenkoi</name>
    <name type="common">Lavender scallops</name>
    <name type="synonym">South American air plant</name>
    <dbReference type="NCBI Taxonomy" id="63787"/>
    <lineage>
        <taxon>Eukaryota</taxon>
        <taxon>Viridiplantae</taxon>
        <taxon>Streptophyta</taxon>
        <taxon>Embryophyta</taxon>
        <taxon>Tracheophyta</taxon>
        <taxon>Spermatophyta</taxon>
        <taxon>Magnoliopsida</taxon>
        <taxon>eudicotyledons</taxon>
        <taxon>Gunneridae</taxon>
        <taxon>Pentapetalae</taxon>
        <taxon>Saxifragales</taxon>
        <taxon>Crassulaceae</taxon>
        <taxon>Kalanchoe</taxon>
    </lineage>
</organism>
<dbReference type="Gramene" id="Kaladp0009s0075.1.v1.1">
    <property type="protein sequence ID" value="Kaladp0009s0075.1.v1.1.CDS.1"/>
    <property type="gene ID" value="Kaladp0009s0075.v1.1"/>
</dbReference>
<protein>
    <submittedName>
        <fullName evidence="3">Uncharacterized protein</fullName>
    </submittedName>
</protein>
<feature type="region of interest" description="Disordered" evidence="1">
    <location>
        <begin position="1"/>
        <end position="22"/>
    </location>
</feature>